<evidence type="ECO:0000256" key="5">
    <source>
        <dbReference type="ARBA" id="ARBA00023180"/>
    </source>
</evidence>
<dbReference type="PANTHER" id="PTHR43108">
    <property type="entry name" value="N-ACETYLGLUCOSAMINE-6-SULFATASE FAMILY MEMBER"/>
    <property type="match status" value="1"/>
</dbReference>
<comment type="PTM">
    <text evidence="6">The conversion to 3-oxoalanine (also known as C-formylglycine, FGly), of a serine or cysteine residue in prokaryotes and of a cysteine residue in eukaryotes, is critical for catalytic activity.</text>
</comment>
<dbReference type="GO" id="GO:0030203">
    <property type="term" value="P:glycosaminoglycan metabolic process"/>
    <property type="evidence" value="ECO:0007669"/>
    <property type="project" value="InterPro"/>
</dbReference>
<evidence type="ECO:0000256" key="4">
    <source>
        <dbReference type="ARBA" id="ARBA00022801"/>
    </source>
</evidence>
<dbReference type="InterPro" id="IPR017850">
    <property type="entry name" value="Alkaline_phosphatase_core_sf"/>
</dbReference>
<dbReference type="GO" id="GO:0005539">
    <property type="term" value="F:glycosaminoglycan binding"/>
    <property type="evidence" value="ECO:0007669"/>
    <property type="project" value="TreeGrafter"/>
</dbReference>
<feature type="domain" description="Sulfatase N-terminal" evidence="7">
    <location>
        <begin position="6"/>
        <end position="313"/>
    </location>
</feature>
<sequence>MDFMPKTRKLLQEKGVEFSGGFVTTPICCPSRSSILTGLYVHNHNVHTNNNNCSGAMWRKHFEPHTFGVHLKESGYKTAYFGKYLNEYNGQYVPPGWSHWMGLLRNSRFYNYTLNVNGKKQKFGAKYETDYLSDVITNASLDWISTHLFYTPEQPFLVVLSYPAPHGPEDPAPQYSNLFPEIFTHRTESWNYAPNPDKQWILQHTGKMEPVHVAFTDILHRRRIQTLQSVDDSVHKILTTLRDENQLANSYVIYTSDHGYHLGQFGLIKGKNMPYEFDIRVPFLMRGPGLPKNLTIRKPVANIDIAPTILHMAELEIPDSMDGRSLLDLIALEKNEKKAEMVAPWRDTLLIERGKMPKLKQVRDRWMRQKAKYSKEARLAKECLTGKWSAPCSQSQLWKCYIAEDGRWRIYKCHHRKRNGCDCKVRKKREENQETLIDQFLFEIYVEEMKNSSNWHQGVFDFEKDSQKRMKREKMSICDCEGNFTSIDHPLKDMEKFENELENDLIAYRRAKKQFKNGPHSCSLPQMNCFTHGASHWRTPPLWPEEFGEFCFCQNSNNNTYWCLRTLNSTHNFLYCEFVTEFISYYDLNTDPFQLTNVVYSLDMSTLESLSLQLRLLRKCRGRKECERASSSHWTDLLIKI</sequence>
<dbReference type="Gene3D" id="3.40.720.10">
    <property type="entry name" value="Alkaline Phosphatase, subunit A"/>
    <property type="match status" value="1"/>
</dbReference>
<evidence type="ECO:0000313" key="9">
    <source>
        <dbReference type="WBParaSite" id="MBELARI_LOCUS19375"/>
    </source>
</evidence>
<keyword evidence="8" id="KW-1185">Reference proteome</keyword>
<dbReference type="Proteomes" id="UP000887575">
    <property type="component" value="Unassembled WGS sequence"/>
</dbReference>
<evidence type="ECO:0000256" key="3">
    <source>
        <dbReference type="ARBA" id="ARBA00022729"/>
    </source>
</evidence>
<keyword evidence="3" id="KW-0732">Signal</keyword>
<dbReference type="SUPFAM" id="SSF53649">
    <property type="entry name" value="Alkaline phosphatase-like"/>
    <property type="match status" value="1"/>
</dbReference>
<dbReference type="PANTHER" id="PTHR43108:SF16">
    <property type="entry name" value="EXTRACELLULAR SULFATASE SULF-1 HOMOLOG"/>
    <property type="match status" value="1"/>
</dbReference>
<dbReference type="InterPro" id="IPR024607">
    <property type="entry name" value="Sulfatase_CS"/>
</dbReference>
<evidence type="ECO:0000313" key="8">
    <source>
        <dbReference type="Proteomes" id="UP000887575"/>
    </source>
</evidence>
<keyword evidence="5" id="KW-0325">Glycoprotein</keyword>
<dbReference type="InterPro" id="IPR012251">
    <property type="entry name" value="GlcNAc_6-SO4ase"/>
</dbReference>
<dbReference type="PIRSF" id="PIRSF036666">
    <property type="entry name" value="G6S"/>
    <property type="match status" value="1"/>
</dbReference>
<accession>A0AAF3J6K2</accession>
<dbReference type="CDD" id="cd16147">
    <property type="entry name" value="G6S"/>
    <property type="match status" value="1"/>
</dbReference>
<evidence type="ECO:0000256" key="2">
    <source>
        <dbReference type="ARBA" id="ARBA00008779"/>
    </source>
</evidence>
<dbReference type="InterPro" id="IPR000917">
    <property type="entry name" value="Sulfatase_N"/>
</dbReference>
<dbReference type="AlphaFoldDB" id="A0AAF3J6K2"/>
<dbReference type="PROSITE" id="PS00523">
    <property type="entry name" value="SULFATASE_1"/>
    <property type="match status" value="1"/>
</dbReference>
<evidence type="ECO:0000256" key="1">
    <source>
        <dbReference type="ARBA" id="ARBA00001913"/>
    </source>
</evidence>
<comment type="similarity">
    <text evidence="2">Belongs to the sulfatase family.</text>
</comment>
<organism evidence="8 9">
    <name type="scientific">Mesorhabditis belari</name>
    <dbReference type="NCBI Taxonomy" id="2138241"/>
    <lineage>
        <taxon>Eukaryota</taxon>
        <taxon>Metazoa</taxon>
        <taxon>Ecdysozoa</taxon>
        <taxon>Nematoda</taxon>
        <taxon>Chromadorea</taxon>
        <taxon>Rhabditida</taxon>
        <taxon>Rhabditina</taxon>
        <taxon>Rhabditomorpha</taxon>
        <taxon>Rhabditoidea</taxon>
        <taxon>Rhabditidae</taxon>
        <taxon>Mesorhabditinae</taxon>
        <taxon>Mesorhabditis</taxon>
    </lineage>
</organism>
<feature type="modified residue" description="3-oxoalanine (Cys)" evidence="6">
    <location>
        <position position="28"/>
    </location>
</feature>
<evidence type="ECO:0000259" key="7">
    <source>
        <dbReference type="Pfam" id="PF00884"/>
    </source>
</evidence>
<dbReference type="Pfam" id="PF00884">
    <property type="entry name" value="Sulfatase"/>
    <property type="match status" value="1"/>
</dbReference>
<name>A0AAF3J6K2_9BILA</name>
<evidence type="ECO:0000256" key="6">
    <source>
        <dbReference type="PIRSR" id="PIRSR036666-50"/>
    </source>
</evidence>
<protein>
    <recommendedName>
        <fullName evidence="7">Sulfatase N-terminal domain-containing protein</fullName>
    </recommendedName>
</protein>
<keyword evidence="4" id="KW-0378">Hydrolase</keyword>
<comment type="cofactor">
    <cofactor evidence="1">
        <name>Ca(2+)</name>
        <dbReference type="ChEBI" id="CHEBI:29108"/>
    </cofactor>
</comment>
<reference evidence="9" key="1">
    <citation type="submission" date="2024-02" db="UniProtKB">
        <authorList>
            <consortium name="WormBaseParasite"/>
        </authorList>
    </citation>
    <scope>IDENTIFICATION</scope>
</reference>
<dbReference type="WBParaSite" id="MBELARI_LOCUS19375">
    <property type="protein sequence ID" value="MBELARI_LOCUS19375"/>
    <property type="gene ID" value="MBELARI_LOCUS19375"/>
</dbReference>
<dbReference type="GO" id="GO:0008449">
    <property type="term" value="F:N-acetylglucosamine-6-sulfatase activity"/>
    <property type="evidence" value="ECO:0007669"/>
    <property type="project" value="InterPro"/>
</dbReference>
<proteinExistence type="inferred from homology"/>